<reference evidence="1 2" key="1">
    <citation type="submission" date="2022-11" db="EMBL/GenBank/DDBJ databases">
        <title>Genome sequencing of Acetobacter type strain.</title>
        <authorList>
            <person name="Heo J."/>
            <person name="Lee D."/>
            <person name="Han B.-H."/>
            <person name="Hong S.-B."/>
            <person name="Kwon S.-W."/>
        </authorList>
    </citation>
    <scope>NUCLEOTIDE SEQUENCE [LARGE SCALE GENOMIC DNA]</scope>
    <source>
        <strain evidence="1 2">KACC 21253</strain>
    </source>
</reference>
<accession>A0ABT3QHH6</accession>
<keyword evidence="2" id="KW-1185">Reference proteome</keyword>
<dbReference type="RefSeq" id="WP_173560333.1">
    <property type="nucleotide sequence ID" value="NZ_JAPIUZ010000010.1"/>
</dbReference>
<proteinExistence type="predicted"/>
<comment type="caution">
    <text evidence="1">The sequence shown here is derived from an EMBL/GenBank/DDBJ whole genome shotgun (WGS) entry which is preliminary data.</text>
</comment>
<evidence type="ECO:0000313" key="2">
    <source>
        <dbReference type="Proteomes" id="UP001301152"/>
    </source>
</evidence>
<sequence length="274" mass="31721">MADTNITYSYSQRMTWLQNHTRIDPDRGEIEMWNILKCIWQQVTPDMLGSVYPVIVRGVLSTEEAWQEITVAAPQPPDYAGDRPPVEHYGRDAIVEWFLKNHRLSSDGQSLQRRSPIDRQWYDYLEGENGDWGPRDFEETYNTAFLSRTINFDKKRRLNPPVTEEEGKIPLRTARTNLLFGAMGSQENSEKLGVEVSQTIDFDPQAFEKWEETNVQILSSRRIAEAFLGLSWPMTPVSLRLLTASLKAAGWIPQRNGTARWWVKDQKSKNDQLE</sequence>
<dbReference type="Proteomes" id="UP001301152">
    <property type="component" value="Unassembled WGS sequence"/>
</dbReference>
<protein>
    <submittedName>
        <fullName evidence="1">Uncharacterized protein</fullName>
    </submittedName>
</protein>
<evidence type="ECO:0000313" key="1">
    <source>
        <dbReference type="EMBL" id="MCX2564735.1"/>
    </source>
</evidence>
<gene>
    <name evidence="1" type="ORF">OQ497_12380</name>
</gene>
<name>A0ABT3QHH6_9PROT</name>
<organism evidence="1 2">
    <name type="scientific">Acetobacter thailandicus</name>
    <dbReference type="NCBI Taxonomy" id="1502842"/>
    <lineage>
        <taxon>Bacteria</taxon>
        <taxon>Pseudomonadati</taxon>
        <taxon>Pseudomonadota</taxon>
        <taxon>Alphaproteobacteria</taxon>
        <taxon>Acetobacterales</taxon>
        <taxon>Acetobacteraceae</taxon>
        <taxon>Acetobacter</taxon>
    </lineage>
</organism>
<dbReference type="EMBL" id="JAPIUZ010000010">
    <property type="protein sequence ID" value="MCX2564735.1"/>
    <property type="molecule type" value="Genomic_DNA"/>
</dbReference>